<reference evidence="2" key="1">
    <citation type="submission" date="2018-09" db="EMBL/GenBank/DDBJ databases">
        <title>Complete Genome Sequencing of Sulfolobus sp. JCM 16834.</title>
        <authorList>
            <person name="Kato S."/>
            <person name="Itoh T."/>
            <person name="Ohkuma M."/>
        </authorList>
    </citation>
    <scope>NUCLEOTIDE SEQUENCE [LARGE SCALE GENOMIC DNA]</scope>
    <source>
        <strain evidence="2">IC-007</strain>
    </source>
</reference>
<protein>
    <submittedName>
        <fullName evidence="1">Uncharacterized protein</fullName>
    </submittedName>
</protein>
<dbReference type="AlphaFoldDB" id="A0A510E5H2"/>
<gene>
    <name evidence="1" type="ORF">IC007_2308</name>
</gene>
<proteinExistence type="predicted"/>
<accession>A0A510E5H2</accession>
<name>A0A510E5H2_9CREN</name>
<dbReference type="Proteomes" id="UP000325030">
    <property type="component" value="Chromosome"/>
</dbReference>
<dbReference type="EMBL" id="AP018930">
    <property type="protein sequence ID" value="BBG27754.1"/>
    <property type="molecule type" value="Genomic_DNA"/>
</dbReference>
<evidence type="ECO:0000313" key="2">
    <source>
        <dbReference type="Proteomes" id="UP000325030"/>
    </source>
</evidence>
<organism evidence="1 2">
    <name type="scientific">Sulfuracidifex tepidarius</name>
    <dbReference type="NCBI Taxonomy" id="1294262"/>
    <lineage>
        <taxon>Archaea</taxon>
        <taxon>Thermoproteota</taxon>
        <taxon>Thermoprotei</taxon>
        <taxon>Sulfolobales</taxon>
        <taxon>Sulfolobaceae</taxon>
        <taxon>Sulfuracidifex</taxon>
    </lineage>
</organism>
<sequence length="272" mass="31854">MEPHGKRLRFFPLSIWNPYVDDMEMDPLRIETSMTRLNRKLERAPWSWKTSYEDNRITEYKVWKDGRRKVLAYYIPYSLNVKEWGIYLLKDEISPDLNYLNSLIKSKGISADISPVYVSLIFLHELTHHVIEDWRVSSGSFSYVQDDERLCEYTAFTLTQALLSRVQGSTSPTRSGGGKNYGVSGYPIPGVSLQFPGLPKEIHLNYYDLISLLITIYYYWGRDIDKIYKVQVPSWVDEESFAKFLSQNLNVGLEEMWSERRVSSVYRRISVV</sequence>
<evidence type="ECO:0000313" key="1">
    <source>
        <dbReference type="EMBL" id="BBG27754.1"/>
    </source>
</evidence>